<evidence type="ECO:0000313" key="3">
    <source>
        <dbReference type="Proteomes" id="UP000193642"/>
    </source>
</evidence>
<protein>
    <recommendedName>
        <fullName evidence="4">BZIP domain-containing protein</fullName>
    </recommendedName>
</protein>
<dbReference type="OrthoDB" id="2118103at2759"/>
<evidence type="ECO:0000256" key="1">
    <source>
        <dbReference type="SAM" id="MobiDB-lite"/>
    </source>
</evidence>
<accession>A0A1Y2B743</accession>
<keyword evidence="3" id="KW-1185">Reference proteome</keyword>
<feature type="compositionally biased region" description="Polar residues" evidence="1">
    <location>
        <begin position="34"/>
        <end position="60"/>
    </location>
</feature>
<dbReference type="Proteomes" id="UP000193642">
    <property type="component" value="Unassembled WGS sequence"/>
</dbReference>
<feature type="region of interest" description="Disordered" evidence="1">
    <location>
        <begin position="34"/>
        <end position="80"/>
    </location>
</feature>
<evidence type="ECO:0008006" key="4">
    <source>
        <dbReference type="Google" id="ProtNLM"/>
    </source>
</evidence>
<comment type="caution">
    <text evidence="2">The sequence shown here is derived from an EMBL/GenBank/DDBJ whole genome shotgun (WGS) entry which is preliminary data.</text>
</comment>
<organism evidence="2 3">
    <name type="scientific">Rhizoclosmatium globosum</name>
    <dbReference type="NCBI Taxonomy" id="329046"/>
    <lineage>
        <taxon>Eukaryota</taxon>
        <taxon>Fungi</taxon>
        <taxon>Fungi incertae sedis</taxon>
        <taxon>Chytridiomycota</taxon>
        <taxon>Chytridiomycota incertae sedis</taxon>
        <taxon>Chytridiomycetes</taxon>
        <taxon>Chytridiales</taxon>
        <taxon>Chytriomycetaceae</taxon>
        <taxon>Rhizoclosmatium</taxon>
    </lineage>
</organism>
<reference evidence="2 3" key="1">
    <citation type="submission" date="2016-07" db="EMBL/GenBank/DDBJ databases">
        <title>Pervasive Adenine N6-methylation of Active Genes in Fungi.</title>
        <authorList>
            <consortium name="DOE Joint Genome Institute"/>
            <person name="Mondo S.J."/>
            <person name="Dannebaum R.O."/>
            <person name="Kuo R.C."/>
            <person name="Labutti K."/>
            <person name="Haridas S."/>
            <person name="Kuo A."/>
            <person name="Salamov A."/>
            <person name="Ahrendt S.R."/>
            <person name="Lipzen A."/>
            <person name="Sullivan W."/>
            <person name="Andreopoulos W.B."/>
            <person name="Clum A."/>
            <person name="Lindquist E."/>
            <person name="Daum C."/>
            <person name="Ramamoorthy G.K."/>
            <person name="Gryganskyi A."/>
            <person name="Culley D."/>
            <person name="Magnuson J.K."/>
            <person name="James T.Y."/>
            <person name="O'Malley M.A."/>
            <person name="Stajich J.E."/>
            <person name="Spatafora J.W."/>
            <person name="Visel A."/>
            <person name="Grigoriev I.V."/>
        </authorList>
    </citation>
    <scope>NUCLEOTIDE SEQUENCE [LARGE SCALE GENOMIC DNA]</scope>
    <source>
        <strain evidence="2 3">JEL800</strain>
    </source>
</reference>
<evidence type="ECO:0000313" key="2">
    <source>
        <dbReference type="EMBL" id="ORY30659.1"/>
    </source>
</evidence>
<dbReference type="AlphaFoldDB" id="A0A1Y2B743"/>
<name>A0A1Y2B743_9FUNG</name>
<dbReference type="EMBL" id="MCGO01000081">
    <property type="protein sequence ID" value="ORY30659.1"/>
    <property type="molecule type" value="Genomic_DNA"/>
</dbReference>
<gene>
    <name evidence="2" type="ORF">BCR33DRAFT_724197</name>
</gene>
<sequence>MSLSDSGGSEASVAAIALVSESFNSTPTYFIKTSTPTLQSSRAQSSPMNPSTSLGRSSPKNKGGRKRTVSQPSKNLKSQREFQIRRMTHIKDLEQENKVLKAAIASTNAPSTTQSNETAALIKSLQTKILALEAENTMMKENLVAVDLRASVPSNGSTACPGCALERMRSVTAYGLLRQQEEKVAGLVLECQSLRSVLALNQFLASIDVVSAGGETGSESGGSIGNLADVSGLEIDNVILSAEDLYGPMEVEFARVACKALPSLADCVYVDRLFDTFLIQSKSRDKGEIRKLNFRTMYLRGKLLDACSVLDRHKVIETIVLFLHRNRNHILHRDSTFPPDSPIRPWTTSPLTVPMPAEALRFRDSLYTVVPFQRPENKQLIDEFLSVFWTPTSQRRGKEKLHRIMVLGKQLEKLCVELDDMYKINMLIEVIREGNRALWDGLFDGVDLDS</sequence>
<proteinExistence type="predicted"/>